<dbReference type="RefSeq" id="WP_271431147.1">
    <property type="nucleotide sequence ID" value="NZ_JAQIOY010000001.1"/>
</dbReference>
<feature type="domain" description="DUF6455" evidence="1">
    <location>
        <begin position="12"/>
        <end position="95"/>
    </location>
</feature>
<organism evidence="2 3">
    <name type="scientific">Thalassococcus lentus</name>
    <dbReference type="NCBI Taxonomy" id="1210524"/>
    <lineage>
        <taxon>Bacteria</taxon>
        <taxon>Pseudomonadati</taxon>
        <taxon>Pseudomonadota</taxon>
        <taxon>Alphaproteobacteria</taxon>
        <taxon>Rhodobacterales</taxon>
        <taxon>Roseobacteraceae</taxon>
        <taxon>Thalassococcus</taxon>
    </lineage>
</organism>
<gene>
    <name evidence="2" type="ORF">PFY00_03665</name>
</gene>
<name>A0ABT4XPD4_9RHOB</name>
<sequence length="101" mass="11350">MNYGNTSEQVRTLGPIRKHFWRVQRMARAVDVNLVSAAKGDLIDDEAWANMITRCRGCQWADGCGRWLKQAALTGHERTAPNQCRNRNVFDALRTKSGSGS</sequence>
<protein>
    <submittedName>
        <fullName evidence="2">DUF6455 family protein</fullName>
    </submittedName>
</protein>
<keyword evidence="3" id="KW-1185">Reference proteome</keyword>
<comment type="caution">
    <text evidence="2">The sequence shown here is derived from an EMBL/GenBank/DDBJ whole genome shotgun (WGS) entry which is preliminary data.</text>
</comment>
<reference evidence="2 3" key="1">
    <citation type="submission" date="2023-01" db="EMBL/GenBank/DDBJ databases">
        <title>Thalassococcus onchidii sp. nov., isolated from a marine invertebrate from the South China Sea.</title>
        <authorList>
            <person name="Xu S."/>
            <person name="Liu Z."/>
            <person name="Xu Y."/>
        </authorList>
    </citation>
    <scope>NUCLEOTIDE SEQUENCE [LARGE SCALE GENOMIC DNA]</scope>
    <source>
        <strain evidence="2 3">KCTC 32084</strain>
    </source>
</reference>
<evidence type="ECO:0000313" key="2">
    <source>
        <dbReference type="EMBL" id="MDA7423813.1"/>
    </source>
</evidence>
<evidence type="ECO:0000259" key="1">
    <source>
        <dbReference type="Pfam" id="PF20056"/>
    </source>
</evidence>
<accession>A0ABT4XPD4</accession>
<dbReference type="EMBL" id="JAQIOY010000001">
    <property type="protein sequence ID" value="MDA7423813.1"/>
    <property type="molecule type" value="Genomic_DNA"/>
</dbReference>
<evidence type="ECO:0000313" key="3">
    <source>
        <dbReference type="Proteomes" id="UP001210720"/>
    </source>
</evidence>
<dbReference type="InterPro" id="IPR045601">
    <property type="entry name" value="DUF6455"/>
</dbReference>
<dbReference type="Pfam" id="PF20056">
    <property type="entry name" value="DUF6455"/>
    <property type="match status" value="1"/>
</dbReference>
<dbReference type="Proteomes" id="UP001210720">
    <property type="component" value="Unassembled WGS sequence"/>
</dbReference>
<proteinExistence type="predicted"/>